<evidence type="ECO:0000259" key="4">
    <source>
        <dbReference type="Pfam" id="PF06439"/>
    </source>
</evidence>
<dbReference type="NCBIfam" id="NF040941">
    <property type="entry name" value="GGGWT_bact"/>
    <property type="match status" value="1"/>
</dbReference>
<feature type="chain" id="PRO_5043624508" description="3-keto-alpha-glucoside-1,2-lyase/3-keto-2-hydroxy-glucal hydratase domain-containing protein" evidence="3">
    <location>
        <begin position="20"/>
        <end position="683"/>
    </location>
</feature>
<dbReference type="AlphaFoldDB" id="A0A6S7K328"/>
<dbReference type="GO" id="GO:0070492">
    <property type="term" value="F:oligosaccharide binding"/>
    <property type="evidence" value="ECO:0007669"/>
    <property type="project" value="TreeGrafter"/>
</dbReference>
<evidence type="ECO:0000313" key="6">
    <source>
        <dbReference type="Proteomes" id="UP001152795"/>
    </source>
</evidence>
<dbReference type="PANTHER" id="PTHR16146">
    <property type="entry name" value="INTELECTIN"/>
    <property type="match status" value="1"/>
</dbReference>
<dbReference type="InterPro" id="IPR036056">
    <property type="entry name" value="Fibrinogen-like_C"/>
</dbReference>
<feature type="signal peptide" evidence="3">
    <location>
        <begin position="1"/>
        <end position="19"/>
    </location>
</feature>
<dbReference type="Pfam" id="PF06439">
    <property type="entry name" value="3keto-disac_hyd"/>
    <property type="match status" value="1"/>
</dbReference>
<protein>
    <recommendedName>
        <fullName evidence="4">3-keto-alpha-glucoside-1,2-lyase/3-keto-2-hydroxy-glucal hydratase domain-containing protein</fullName>
    </recommendedName>
</protein>
<proteinExistence type="predicted"/>
<dbReference type="GO" id="GO:0016787">
    <property type="term" value="F:hydrolase activity"/>
    <property type="evidence" value="ECO:0007669"/>
    <property type="project" value="InterPro"/>
</dbReference>
<feature type="compositionally biased region" description="Polar residues" evidence="2">
    <location>
        <begin position="673"/>
        <end position="683"/>
    </location>
</feature>
<dbReference type="OrthoDB" id="5982296at2759"/>
<dbReference type="PANTHER" id="PTHR16146:SF46">
    <property type="entry name" value="INTELECTIN-1A-RELATED"/>
    <property type="match status" value="1"/>
</dbReference>
<feature type="region of interest" description="Disordered" evidence="2">
    <location>
        <begin position="645"/>
        <end position="683"/>
    </location>
</feature>
<evidence type="ECO:0000256" key="3">
    <source>
        <dbReference type="SAM" id="SignalP"/>
    </source>
</evidence>
<reference evidence="5" key="1">
    <citation type="submission" date="2020-04" db="EMBL/GenBank/DDBJ databases">
        <authorList>
            <person name="Alioto T."/>
            <person name="Alioto T."/>
            <person name="Gomez Garrido J."/>
        </authorList>
    </citation>
    <scope>NUCLEOTIDE SEQUENCE</scope>
    <source>
        <strain evidence="5">A484AB</strain>
    </source>
</reference>
<dbReference type="Gene3D" id="2.60.120.1000">
    <property type="match status" value="1"/>
</dbReference>
<keyword evidence="6" id="KW-1185">Reference proteome</keyword>
<feature type="compositionally biased region" description="Polar residues" evidence="2">
    <location>
        <begin position="645"/>
        <end position="665"/>
    </location>
</feature>
<dbReference type="InterPro" id="IPR010496">
    <property type="entry name" value="AL/BT2_dom"/>
</dbReference>
<keyword evidence="3" id="KW-0732">Signal</keyword>
<name>A0A6S7K328_PARCT</name>
<dbReference type="Proteomes" id="UP001152795">
    <property type="component" value="Unassembled WGS sequence"/>
</dbReference>
<sequence>MEILGRTFVLVLLMHLAFSLDELSSNKSIVPNVSLSHYPEIHHAKSSIDSLLAKLHTDITNYHKKYVSLKKMAALYRTERLIKVKELNVLKTVGLLLPKLTGGETSNYICSAILNKFKVIRPIEMRTSSSVLHEGFTVKLPVNHHSLITAGLALVNGNDLRVYFNKEDDHFHEIDRVVEKNGTTKATILFRLQKAINKNSVEKTSYYLAYGNPNARPARHNPENVYLFYDDFSDKSLSKKWKKNWGSVNVVNGQLVLKTGKTQGDNAEVAIYVKQGNNWHDVEVELDFKERHKSVYPGPFLRLENPAIKTTSGWWFEYESGGQGCTMRPFNKNKDGSWLYSGKLSKPLGTNTWIHAKYRVVGDKFSHWVNGITIHNNVKVSSSWMLKKGTLGLGCHDKGSGSGCLTIYDNVKVIKYVSAAPTFSLGRDCKENIKGVHGLVTTNKNAAVSCKALVDHAHHSLRNGLYWIKTGANGQPVQTYCDMKNGGWTLIGKINGKVGNIFHTWLIKNRNIKSLTNPSLPSTNLISCIDARHLATFNASTIRFSSGDNPKGIGSKWIEWSLPDKREATSLWTHAVGYTKVAKARIDPVVITAWNGEKKVCYQNKYGIMPLQKHGGSYPSVSIDKTGGTATNDYCMAVGVQKKGTSADSWGQNGNGFDSPLSNSDWPGKSVNHESPSLTVWLK</sequence>
<evidence type="ECO:0000256" key="1">
    <source>
        <dbReference type="ARBA" id="ARBA00023157"/>
    </source>
</evidence>
<comment type="caution">
    <text evidence="5">The sequence shown here is derived from an EMBL/GenBank/DDBJ whole genome shotgun (WGS) entry which is preliminary data.</text>
</comment>
<evidence type="ECO:0000313" key="5">
    <source>
        <dbReference type="EMBL" id="CAB4038787.1"/>
    </source>
</evidence>
<dbReference type="EMBL" id="CACRXK020024581">
    <property type="protein sequence ID" value="CAB4038787.1"/>
    <property type="molecule type" value="Genomic_DNA"/>
</dbReference>
<dbReference type="GO" id="GO:0005615">
    <property type="term" value="C:extracellular space"/>
    <property type="evidence" value="ECO:0007669"/>
    <property type="project" value="TreeGrafter"/>
</dbReference>
<organism evidence="5 6">
    <name type="scientific">Paramuricea clavata</name>
    <name type="common">Red gorgonian</name>
    <name type="synonym">Violescent sea-whip</name>
    <dbReference type="NCBI Taxonomy" id="317549"/>
    <lineage>
        <taxon>Eukaryota</taxon>
        <taxon>Metazoa</taxon>
        <taxon>Cnidaria</taxon>
        <taxon>Anthozoa</taxon>
        <taxon>Octocorallia</taxon>
        <taxon>Malacalcyonacea</taxon>
        <taxon>Plexauridae</taxon>
        <taxon>Paramuricea</taxon>
    </lineage>
</organism>
<accession>A0A6S7K328</accession>
<gene>
    <name evidence="5" type="ORF">PACLA_8A007102</name>
</gene>
<evidence type="ECO:0000256" key="2">
    <source>
        <dbReference type="SAM" id="MobiDB-lite"/>
    </source>
</evidence>
<keyword evidence="1" id="KW-1015">Disulfide bond</keyword>
<dbReference type="SUPFAM" id="SSF56496">
    <property type="entry name" value="Fibrinogen C-terminal domain-like"/>
    <property type="match status" value="1"/>
</dbReference>
<dbReference type="Gene3D" id="2.60.120.560">
    <property type="entry name" value="Exo-inulinase, domain 1"/>
    <property type="match status" value="1"/>
</dbReference>
<feature type="domain" description="3-keto-alpha-glucoside-1,2-lyase/3-keto-2-hydroxy-glucal hydratase" evidence="4">
    <location>
        <begin position="232"/>
        <end position="398"/>
    </location>
</feature>